<keyword evidence="2" id="KW-0238">DNA-binding</keyword>
<feature type="compositionally biased region" description="Low complexity" evidence="5">
    <location>
        <begin position="232"/>
        <end position="241"/>
    </location>
</feature>
<evidence type="ECO:0000259" key="6">
    <source>
        <dbReference type="PROSITE" id="PS50048"/>
    </source>
</evidence>
<feature type="region of interest" description="Disordered" evidence="5">
    <location>
        <begin position="214"/>
        <end position="250"/>
    </location>
</feature>
<dbReference type="Gene3D" id="4.10.240.10">
    <property type="entry name" value="Zn(2)-C6 fungal-type DNA-binding domain"/>
    <property type="match status" value="1"/>
</dbReference>
<accession>A0AA40EKW7</accession>
<dbReference type="InterPro" id="IPR050675">
    <property type="entry name" value="OAF3"/>
</dbReference>
<dbReference type="PANTHER" id="PTHR31069">
    <property type="entry name" value="OLEATE-ACTIVATED TRANSCRIPTION FACTOR 1-RELATED"/>
    <property type="match status" value="1"/>
</dbReference>
<keyword evidence="1" id="KW-0805">Transcription regulation</keyword>
<sequence>MNRRPSSGSNQLGLPATDPAPFAVPGVARESVPSPPPVAPQLYSSAIWNPSAPSMAGPAAAPNSAPGNNAVGTMDLSSALSSFGPLSPGAYLNLPPTPSPSAPDLSELLEAFASVTPENNGEGGSVDYFHPGAIFNFSMPGLRQLPNATQGNNAGGGVDSFPSTNPPSTNSNNHPSAFPMLAGSSSNPGEGRTHQSAPNFLDWTNLFAFRGRDSPVASPFDSEPQTSLSPPGRTARGSTGARARRAQPVRQPRIRASCDACYRAKVKCSKARPLCTRCISHGLDCKYSPSAKPARNRPNVHVPDIPHGTAQQGNVATGPAPLPQLGCGLAESYPMTVRTYHDGANAHSTAETDGYTPPESENGGMSRTHSSMGGDLTTNYYVALPQAFSSMSIADTPRSFLYGTDPPAVLTAAGYPTGHVPPPGHPIPQQQQLLVESSALSMPAHCGCSATQLDNIRRLDEATLPVHLDPLNFVICTLRTCVEICLIPCGYCQHHPSPSAPVRVLGDVLMAVLSLYKKVAWAHLEVRNSGDGSVQNGWSRITTDYGWHTLTTQGVRIWELDQATITNDLSLLNTLFTMFRDRCTTVAGHDDALAGMATNVQALFLSAIQDVRMTAINGRQWEPFTDPPPRLWDRKATRCWATSSPTLANRTHFLCGERGDPPSTQSCLFASFALLDLICVGSTVHGSAGKSGVSGNLAFQECLWEDMGHVGNVKTAKC</sequence>
<dbReference type="GO" id="GO:0008270">
    <property type="term" value="F:zinc ion binding"/>
    <property type="evidence" value="ECO:0007669"/>
    <property type="project" value="InterPro"/>
</dbReference>
<keyword evidence="3" id="KW-0804">Transcription</keyword>
<evidence type="ECO:0000256" key="3">
    <source>
        <dbReference type="ARBA" id="ARBA00023163"/>
    </source>
</evidence>
<keyword evidence="4" id="KW-0539">Nucleus</keyword>
<dbReference type="CDD" id="cd00067">
    <property type="entry name" value="GAL4"/>
    <property type="match status" value="1"/>
</dbReference>
<feature type="domain" description="Zn(2)-C6 fungal-type" evidence="6">
    <location>
        <begin position="257"/>
        <end position="287"/>
    </location>
</feature>
<gene>
    <name evidence="7" type="ORF">B0T18DRAFT_225759</name>
</gene>
<feature type="compositionally biased region" description="Polar residues" evidence="5">
    <location>
        <begin position="1"/>
        <end position="12"/>
    </location>
</feature>
<dbReference type="SMART" id="SM00066">
    <property type="entry name" value="GAL4"/>
    <property type="match status" value="1"/>
</dbReference>
<dbReference type="SUPFAM" id="SSF57701">
    <property type="entry name" value="Zn2/Cys6 DNA-binding domain"/>
    <property type="match status" value="1"/>
</dbReference>
<dbReference type="GO" id="GO:0000981">
    <property type="term" value="F:DNA-binding transcription factor activity, RNA polymerase II-specific"/>
    <property type="evidence" value="ECO:0007669"/>
    <property type="project" value="InterPro"/>
</dbReference>
<dbReference type="Proteomes" id="UP001172155">
    <property type="component" value="Unassembled WGS sequence"/>
</dbReference>
<dbReference type="AlphaFoldDB" id="A0AA40EKW7"/>
<dbReference type="EMBL" id="JAUKUD010000006">
    <property type="protein sequence ID" value="KAK0741170.1"/>
    <property type="molecule type" value="Genomic_DNA"/>
</dbReference>
<comment type="caution">
    <text evidence="7">The sequence shown here is derived from an EMBL/GenBank/DDBJ whole genome shotgun (WGS) entry which is preliminary data.</text>
</comment>
<reference evidence="7" key="1">
    <citation type="submission" date="2023-06" db="EMBL/GenBank/DDBJ databases">
        <title>Genome-scale phylogeny and comparative genomics of the fungal order Sordariales.</title>
        <authorList>
            <consortium name="Lawrence Berkeley National Laboratory"/>
            <person name="Hensen N."/>
            <person name="Bonometti L."/>
            <person name="Westerberg I."/>
            <person name="Brannstrom I.O."/>
            <person name="Guillou S."/>
            <person name="Cros-Aarteil S."/>
            <person name="Calhoun S."/>
            <person name="Haridas S."/>
            <person name="Kuo A."/>
            <person name="Mondo S."/>
            <person name="Pangilinan J."/>
            <person name="Riley R."/>
            <person name="LaButti K."/>
            <person name="Andreopoulos B."/>
            <person name="Lipzen A."/>
            <person name="Chen C."/>
            <person name="Yanf M."/>
            <person name="Daum C."/>
            <person name="Ng V."/>
            <person name="Clum A."/>
            <person name="Steindorff A."/>
            <person name="Ohm R."/>
            <person name="Martin F."/>
            <person name="Silar P."/>
            <person name="Natvig D."/>
            <person name="Lalanne C."/>
            <person name="Gautier V."/>
            <person name="Ament-velasquez S.L."/>
            <person name="Kruys A."/>
            <person name="Hutchinson M.I."/>
            <person name="Powell A.J."/>
            <person name="Barry K."/>
            <person name="Miller A.N."/>
            <person name="Grigoriev I.V."/>
            <person name="Debuchy R."/>
            <person name="Gladieux P."/>
            <person name="Thoren M.H."/>
            <person name="Johannesson H."/>
        </authorList>
    </citation>
    <scope>NUCLEOTIDE SEQUENCE</scope>
    <source>
        <strain evidence="7">SMH3187-1</strain>
    </source>
</reference>
<evidence type="ECO:0000256" key="5">
    <source>
        <dbReference type="SAM" id="MobiDB-lite"/>
    </source>
</evidence>
<name>A0AA40EKW7_9PEZI</name>
<feature type="compositionally biased region" description="Polar residues" evidence="5">
    <location>
        <begin position="183"/>
        <end position="197"/>
    </location>
</feature>
<feature type="region of interest" description="Disordered" evidence="5">
    <location>
        <begin position="1"/>
        <end position="44"/>
    </location>
</feature>
<keyword evidence="8" id="KW-1185">Reference proteome</keyword>
<dbReference type="Pfam" id="PF00172">
    <property type="entry name" value="Zn_clus"/>
    <property type="match status" value="1"/>
</dbReference>
<feature type="compositionally biased region" description="Low complexity" evidence="5">
    <location>
        <begin position="162"/>
        <end position="176"/>
    </location>
</feature>
<protein>
    <recommendedName>
        <fullName evidence="6">Zn(2)-C6 fungal-type domain-containing protein</fullName>
    </recommendedName>
</protein>
<evidence type="ECO:0000256" key="1">
    <source>
        <dbReference type="ARBA" id="ARBA00023015"/>
    </source>
</evidence>
<dbReference type="InterPro" id="IPR001138">
    <property type="entry name" value="Zn2Cys6_DnaBD"/>
</dbReference>
<dbReference type="PROSITE" id="PS50048">
    <property type="entry name" value="ZN2_CY6_FUNGAL_2"/>
    <property type="match status" value="1"/>
</dbReference>
<feature type="region of interest" description="Disordered" evidence="5">
    <location>
        <begin position="346"/>
        <end position="371"/>
    </location>
</feature>
<dbReference type="PANTHER" id="PTHR31069:SF31">
    <property type="entry name" value="MONODICTYPHENONE CLUSTER TRANSCRIPTION FACTOR-RELATED"/>
    <property type="match status" value="1"/>
</dbReference>
<dbReference type="GO" id="GO:0003677">
    <property type="term" value="F:DNA binding"/>
    <property type="evidence" value="ECO:0007669"/>
    <property type="project" value="UniProtKB-KW"/>
</dbReference>
<evidence type="ECO:0000313" key="8">
    <source>
        <dbReference type="Proteomes" id="UP001172155"/>
    </source>
</evidence>
<evidence type="ECO:0000313" key="7">
    <source>
        <dbReference type="EMBL" id="KAK0741170.1"/>
    </source>
</evidence>
<evidence type="ECO:0000256" key="2">
    <source>
        <dbReference type="ARBA" id="ARBA00023125"/>
    </source>
</evidence>
<dbReference type="PRINTS" id="PR00755">
    <property type="entry name" value="AFLATOXINBRP"/>
</dbReference>
<proteinExistence type="predicted"/>
<organism evidence="7 8">
    <name type="scientific">Schizothecium vesticola</name>
    <dbReference type="NCBI Taxonomy" id="314040"/>
    <lineage>
        <taxon>Eukaryota</taxon>
        <taxon>Fungi</taxon>
        <taxon>Dikarya</taxon>
        <taxon>Ascomycota</taxon>
        <taxon>Pezizomycotina</taxon>
        <taxon>Sordariomycetes</taxon>
        <taxon>Sordariomycetidae</taxon>
        <taxon>Sordariales</taxon>
        <taxon>Schizotheciaceae</taxon>
        <taxon>Schizothecium</taxon>
    </lineage>
</organism>
<dbReference type="InterPro" id="IPR036864">
    <property type="entry name" value="Zn2-C6_fun-type_DNA-bd_sf"/>
</dbReference>
<evidence type="ECO:0000256" key="4">
    <source>
        <dbReference type="ARBA" id="ARBA00023242"/>
    </source>
</evidence>
<feature type="region of interest" description="Disordered" evidence="5">
    <location>
        <begin position="145"/>
        <end position="197"/>
    </location>
</feature>